<dbReference type="PANTHER" id="PTHR14819:SF25">
    <property type="entry name" value="CHROMOSOME UNDETERMINED SCAFFOLD_52, WHOLE GENOME SHOTGUN SEQUENCE"/>
    <property type="match status" value="1"/>
</dbReference>
<keyword evidence="3" id="KW-1185">Reference proteome</keyword>
<feature type="compositionally biased region" description="Basic residues" evidence="1">
    <location>
        <begin position="335"/>
        <end position="345"/>
    </location>
</feature>
<feature type="compositionally biased region" description="Polar residues" evidence="1">
    <location>
        <begin position="360"/>
        <end position="370"/>
    </location>
</feature>
<dbReference type="AlphaFoldDB" id="A0A6J8A827"/>
<dbReference type="InterPro" id="IPR052986">
    <property type="entry name" value="VLIG_GTPase"/>
</dbReference>
<reference evidence="2 3" key="1">
    <citation type="submission" date="2020-06" db="EMBL/GenBank/DDBJ databases">
        <authorList>
            <person name="Li R."/>
            <person name="Bekaert M."/>
        </authorList>
    </citation>
    <scope>NUCLEOTIDE SEQUENCE [LARGE SCALE GENOMIC DNA]</scope>
    <source>
        <strain evidence="3">wild</strain>
    </source>
</reference>
<dbReference type="OrthoDB" id="1597724at2759"/>
<name>A0A6J8A827_MYTCO</name>
<proteinExistence type="predicted"/>
<organism evidence="2 3">
    <name type="scientific">Mytilus coruscus</name>
    <name type="common">Sea mussel</name>
    <dbReference type="NCBI Taxonomy" id="42192"/>
    <lineage>
        <taxon>Eukaryota</taxon>
        <taxon>Metazoa</taxon>
        <taxon>Spiralia</taxon>
        <taxon>Lophotrochozoa</taxon>
        <taxon>Mollusca</taxon>
        <taxon>Bivalvia</taxon>
        <taxon>Autobranchia</taxon>
        <taxon>Pteriomorphia</taxon>
        <taxon>Mytilida</taxon>
        <taxon>Mytiloidea</taxon>
        <taxon>Mytilidae</taxon>
        <taxon>Mytilinae</taxon>
        <taxon>Mytilus</taxon>
    </lineage>
</organism>
<sequence length="858" mass="99185">MPECTIKLKQKRAELKKRQKQDEQELPERKFDHIVFDGLVTLIVETQQAVKHGTSISYVLVLEIDMQLGFYLRMGNIVSRRRHVIPCICCRTTVNENSEIDSSRRRCTYIGEENYISQFTTVRETELDNDEDFGFSKTEPNLDVKNRFRPLSKNTTIKGLDYSSRNFGKLCLVNREKNQRKTKKEKSITTQNSLPVAMPDIPNGLLKKEKSYTTPNSLPIALPVIPNNLLKKDHPDQSIVVNQYVYKPQASAMTFGNENTVKVSEQCKDYSSKHDNDMFHEKTIQYLEKIDRDGVLIRKQTAEILKRLDIVSTESKDYGESNGKMTSKSITTGKGSKRNRPNKRSASKDRNRNSIFRPKSNGSSRNENSFINNRKSQGLLQDMKWNQYETVQKSVLGKITCEVQKCESHDEVERKVVDIRSNLVSVIELRTSELEYSLGKSVTAKRRFHIDGDQQWRDKTVLCLHDHKQRIMRDADKQLQKLKSIREQEIQFTPVTNRKNLFHGIGTNKDSAKTAAESFITLLTNKVQDFVSALMPIDIQQEIIVFAFKCQKSFVLKSIMRDIATGNFVDCVQYILNPNEFARTWLRNFTNKKMFHHRINGKSFYAKLANQKVEEIFKIVGLCIEQSTSHNLPKWLDSFLKNMQNSNGLPLSSADLAPVFSQDYDDACMKTFKLFINSRLTNMKTGVVQTFINANENTVQTMADSHRKIVDSLWGCTMCCPFCHEPCFYTDPDHIKQGLPHRCIQHRPLGVYGFMDNNSNELVTENCNFLIQTSDKGYKFKTEENLRPCKDYKEEFGEWKIKPLTSNDESKYWIWFMCSRKEQLAQVYGGKEPCFPDEWIKCTMKDAISSLDPVYICS</sequence>
<evidence type="ECO:0000256" key="1">
    <source>
        <dbReference type="SAM" id="MobiDB-lite"/>
    </source>
</evidence>
<dbReference type="Proteomes" id="UP000507470">
    <property type="component" value="Unassembled WGS sequence"/>
</dbReference>
<dbReference type="PANTHER" id="PTHR14819">
    <property type="entry name" value="GTP-BINDING"/>
    <property type="match status" value="1"/>
</dbReference>
<evidence type="ECO:0000313" key="3">
    <source>
        <dbReference type="Proteomes" id="UP000507470"/>
    </source>
</evidence>
<protein>
    <submittedName>
        <fullName evidence="2">Uncharacterized protein</fullName>
    </submittedName>
</protein>
<feature type="region of interest" description="Disordered" evidence="1">
    <location>
        <begin position="315"/>
        <end position="370"/>
    </location>
</feature>
<dbReference type="EMBL" id="CACVKT020000804">
    <property type="protein sequence ID" value="CAC5363210.1"/>
    <property type="molecule type" value="Genomic_DNA"/>
</dbReference>
<gene>
    <name evidence="2" type="ORF">MCOR_4717</name>
</gene>
<feature type="compositionally biased region" description="Polar residues" evidence="1">
    <location>
        <begin position="323"/>
        <end position="334"/>
    </location>
</feature>
<accession>A0A6J8A827</accession>
<evidence type="ECO:0000313" key="2">
    <source>
        <dbReference type="EMBL" id="CAC5363210.1"/>
    </source>
</evidence>